<protein>
    <submittedName>
        <fullName evidence="3">Uncharacterized protein</fullName>
    </submittedName>
</protein>
<accession>A0A6M3JJR0</accession>
<proteinExistence type="predicted"/>
<gene>
    <name evidence="3" type="ORF">MM415A04006_0005</name>
    <name evidence="2" type="ORF">MM415B00334_0015</name>
</gene>
<dbReference type="EMBL" id="MT141560">
    <property type="protein sequence ID" value="QJA66762.1"/>
    <property type="molecule type" value="Genomic_DNA"/>
</dbReference>
<sequence>MEMETAKRKYYRSAVGSTPREEVTEDRVRDVLGGVYVDVDLAMDALHANGSIPSGWGAYETEEDK</sequence>
<dbReference type="AlphaFoldDB" id="A0A6M3JJR0"/>
<evidence type="ECO:0000256" key="1">
    <source>
        <dbReference type="SAM" id="MobiDB-lite"/>
    </source>
</evidence>
<evidence type="ECO:0000313" key="3">
    <source>
        <dbReference type="EMBL" id="QJA70086.1"/>
    </source>
</evidence>
<organism evidence="3">
    <name type="scientific">viral metagenome</name>
    <dbReference type="NCBI Taxonomy" id="1070528"/>
    <lineage>
        <taxon>unclassified sequences</taxon>
        <taxon>metagenomes</taxon>
        <taxon>organismal metagenomes</taxon>
    </lineage>
</organism>
<dbReference type="EMBL" id="MT141763">
    <property type="protein sequence ID" value="QJA70086.1"/>
    <property type="molecule type" value="Genomic_DNA"/>
</dbReference>
<feature type="region of interest" description="Disordered" evidence="1">
    <location>
        <begin position="1"/>
        <end position="23"/>
    </location>
</feature>
<evidence type="ECO:0000313" key="2">
    <source>
        <dbReference type="EMBL" id="QJA66762.1"/>
    </source>
</evidence>
<name>A0A6M3JJR0_9ZZZZ</name>
<reference evidence="3" key="1">
    <citation type="submission" date="2020-03" db="EMBL/GenBank/DDBJ databases">
        <title>The deep terrestrial virosphere.</title>
        <authorList>
            <person name="Holmfeldt K."/>
            <person name="Nilsson E."/>
            <person name="Simone D."/>
            <person name="Lopez-Fernandez M."/>
            <person name="Wu X."/>
            <person name="de Brujin I."/>
            <person name="Lundin D."/>
            <person name="Andersson A."/>
            <person name="Bertilsson S."/>
            <person name="Dopson M."/>
        </authorList>
    </citation>
    <scope>NUCLEOTIDE SEQUENCE</scope>
    <source>
        <strain evidence="3">MM415A04006</strain>
        <strain evidence="2">MM415B00334</strain>
    </source>
</reference>